<accession>A0A0S7BS92</accession>
<comment type="function">
    <text evidence="1 13">Essential for recycling GMP and indirectly, cGMP.</text>
</comment>
<dbReference type="InterPro" id="IPR017665">
    <property type="entry name" value="Guanylate_kinase"/>
</dbReference>
<evidence type="ECO:0000256" key="13">
    <source>
        <dbReference type="HAMAP-Rule" id="MF_00328"/>
    </source>
</evidence>
<dbReference type="AlphaFoldDB" id="A0A0S7BS92"/>
<feature type="binding site" evidence="13">
    <location>
        <begin position="16"/>
        <end position="23"/>
    </location>
    <ligand>
        <name>ATP</name>
        <dbReference type="ChEBI" id="CHEBI:30616"/>
    </ligand>
</feature>
<keyword evidence="6 13" id="KW-0963">Cytoplasm</keyword>
<dbReference type="OrthoDB" id="9808150at2"/>
<dbReference type="Gene3D" id="3.40.50.300">
    <property type="entry name" value="P-loop containing nucleotide triphosphate hydrolases"/>
    <property type="match status" value="1"/>
</dbReference>
<evidence type="ECO:0000313" key="15">
    <source>
        <dbReference type="EMBL" id="GAP43516.1"/>
    </source>
</evidence>
<evidence type="ECO:0000256" key="7">
    <source>
        <dbReference type="ARBA" id="ARBA00022679"/>
    </source>
</evidence>
<dbReference type="EC" id="2.7.4.8" evidence="4 13"/>
<dbReference type="InterPro" id="IPR027417">
    <property type="entry name" value="P-loop_NTPase"/>
</dbReference>
<keyword evidence="10 13" id="KW-0067">ATP-binding</keyword>
<feature type="domain" description="Guanylate kinase-like" evidence="14">
    <location>
        <begin position="9"/>
        <end position="189"/>
    </location>
</feature>
<dbReference type="EMBL" id="DF968182">
    <property type="protein sequence ID" value="GAP43516.1"/>
    <property type="molecule type" value="Genomic_DNA"/>
</dbReference>
<gene>
    <name evidence="13" type="primary">gmk</name>
    <name evidence="15" type="ORF">TBC1_111672</name>
</gene>
<evidence type="ECO:0000256" key="1">
    <source>
        <dbReference type="ARBA" id="ARBA00003531"/>
    </source>
</evidence>
<evidence type="ECO:0000256" key="6">
    <source>
        <dbReference type="ARBA" id="ARBA00022490"/>
    </source>
</evidence>
<dbReference type="NCBIfam" id="TIGR03263">
    <property type="entry name" value="guanyl_kin"/>
    <property type="match status" value="1"/>
</dbReference>
<evidence type="ECO:0000256" key="3">
    <source>
        <dbReference type="ARBA" id="ARBA00005790"/>
    </source>
</evidence>
<evidence type="ECO:0000256" key="4">
    <source>
        <dbReference type="ARBA" id="ARBA00012961"/>
    </source>
</evidence>
<evidence type="ECO:0000256" key="2">
    <source>
        <dbReference type="ARBA" id="ARBA00004496"/>
    </source>
</evidence>
<evidence type="ECO:0000313" key="16">
    <source>
        <dbReference type="Proteomes" id="UP000053091"/>
    </source>
</evidence>
<evidence type="ECO:0000256" key="10">
    <source>
        <dbReference type="ARBA" id="ARBA00022840"/>
    </source>
</evidence>
<name>A0A0S7BS92_9BACT</name>
<dbReference type="PROSITE" id="PS50052">
    <property type="entry name" value="GUANYLATE_KINASE_2"/>
    <property type="match status" value="1"/>
</dbReference>
<dbReference type="Proteomes" id="UP000053091">
    <property type="component" value="Unassembled WGS sequence"/>
</dbReference>
<evidence type="ECO:0000256" key="11">
    <source>
        <dbReference type="ARBA" id="ARBA00030128"/>
    </source>
</evidence>
<dbReference type="CDD" id="cd00071">
    <property type="entry name" value="GMPK"/>
    <property type="match status" value="1"/>
</dbReference>
<evidence type="ECO:0000256" key="12">
    <source>
        <dbReference type="ARBA" id="ARBA00048594"/>
    </source>
</evidence>
<dbReference type="PANTHER" id="PTHR23117">
    <property type="entry name" value="GUANYLATE KINASE-RELATED"/>
    <property type="match status" value="1"/>
</dbReference>
<keyword evidence="8 13" id="KW-0547">Nucleotide-binding</keyword>
<dbReference type="PROSITE" id="PS00856">
    <property type="entry name" value="GUANYLATE_KINASE_1"/>
    <property type="match status" value="1"/>
</dbReference>
<evidence type="ECO:0000256" key="5">
    <source>
        <dbReference type="ARBA" id="ARBA00016296"/>
    </source>
</evidence>
<dbReference type="PANTHER" id="PTHR23117:SF13">
    <property type="entry name" value="GUANYLATE KINASE"/>
    <property type="match status" value="1"/>
</dbReference>
<comment type="catalytic activity">
    <reaction evidence="12 13">
        <text>GMP + ATP = GDP + ADP</text>
        <dbReference type="Rhea" id="RHEA:20780"/>
        <dbReference type="ChEBI" id="CHEBI:30616"/>
        <dbReference type="ChEBI" id="CHEBI:58115"/>
        <dbReference type="ChEBI" id="CHEBI:58189"/>
        <dbReference type="ChEBI" id="CHEBI:456216"/>
        <dbReference type="EC" id="2.7.4.8"/>
    </reaction>
</comment>
<dbReference type="HAMAP" id="MF_00328">
    <property type="entry name" value="Guanylate_kinase"/>
    <property type="match status" value="1"/>
</dbReference>
<proteinExistence type="inferred from homology"/>
<dbReference type="FunFam" id="3.30.63.10:FF:000005">
    <property type="entry name" value="Guanylate kinase"/>
    <property type="match status" value="1"/>
</dbReference>
<dbReference type="GO" id="GO:0005524">
    <property type="term" value="F:ATP binding"/>
    <property type="evidence" value="ECO:0007669"/>
    <property type="project" value="UniProtKB-UniRule"/>
</dbReference>
<dbReference type="GO" id="GO:0005829">
    <property type="term" value="C:cytosol"/>
    <property type="evidence" value="ECO:0007669"/>
    <property type="project" value="TreeGrafter"/>
</dbReference>
<sequence>MNKPKESEGKLIIVSAPSGAGKTTIVKYLLASGLNLGFSVSATSRQIRPNEVDGKDYFFITSEAFRKKIEEGDLLEWQEVYEGNFYGTLKSQVKILLDQGKNIIFDVDVVGGLNIKNYFGDRALSVFVSPPSLEELENRLRFRKTDSEETINRRMEKARWELGFAPRFDYILVNNDLETAKKEAHKVVTEFLKPKY</sequence>
<keyword evidence="16" id="KW-1185">Reference proteome</keyword>
<dbReference type="Pfam" id="PF00625">
    <property type="entry name" value="Guanylate_kin"/>
    <property type="match status" value="1"/>
</dbReference>
<evidence type="ECO:0000256" key="9">
    <source>
        <dbReference type="ARBA" id="ARBA00022777"/>
    </source>
</evidence>
<dbReference type="InterPro" id="IPR020590">
    <property type="entry name" value="Guanylate_kinase_CS"/>
</dbReference>
<protein>
    <recommendedName>
        <fullName evidence="5 13">Guanylate kinase</fullName>
        <ecNumber evidence="4 13">2.7.4.8</ecNumber>
    </recommendedName>
    <alternativeName>
        <fullName evidence="11 13">GMP kinase</fullName>
    </alternativeName>
</protein>
<evidence type="ECO:0000256" key="8">
    <source>
        <dbReference type="ARBA" id="ARBA00022741"/>
    </source>
</evidence>
<dbReference type="SMART" id="SM00072">
    <property type="entry name" value="GuKc"/>
    <property type="match status" value="1"/>
</dbReference>
<dbReference type="RefSeq" id="WP_062040738.1">
    <property type="nucleotide sequence ID" value="NZ_DF968182.1"/>
</dbReference>
<keyword evidence="7 13" id="KW-0808">Transferase</keyword>
<reference evidence="15" key="1">
    <citation type="journal article" date="2015" name="Genome Announc.">
        <title>Draft Genome Sequence of Bacteroidales Strain TBC1, a Novel Isolate from a Methanogenic Wastewater Treatment System.</title>
        <authorList>
            <person name="Tourlousse D.M."/>
            <person name="Matsuura N."/>
            <person name="Sun L."/>
            <person name="Toyonaga M."/>
            <person name="Kuroda K."/>
            <person name="Ohashi A."/>
            <person name="Cruz R."/>
            <person name="Yamaguchi T."/>
            <person name="Sekiguchi Y."/>
        </authorList>
    </citation>
    <scope>NUCLEOTIDE SEQUENCE [LARGE SCALE GENOMIC DNA]</scope>
    <source>
        <strain evidence="15">TBC1</strain>
    </source>
</reference>
<dbReference type="InterPro" id="IPR008145">
    <property type="entry name" value="GK/Ca_channel_bsu"/>
</dbReference>
<keyword evidence="9 13" id="KW-0418">Kinase</keyword>
<dbReference type="Gene3D" id="3.30.63.10">
    <property type="entry name" value="Guanylate Kinase phosphate binding domain"/>
    <property type="match status" value="1"/>
</dbReference>
<comment type="similarity">
    <text evidence="3 13">Belongs to the guanylate kinase family.</text>
</comment>
<organism evidence="15">
    <name type="scientific">Lentimicrobium saccharophilum</name>
    <dbReference type="NCBI Taxonomy" id="1678841"/>
    <lineage>
        <taxon>Bacteria</taxon>
        <taxon>Pseudomonadati</taxon>
        <taxon>Bacteroidota</taxon>
        <taxon>Bacteroidia</taxon>
        <taxon>Bacteroidales</taxon>
        <taxon>Lentimicrobiaceae</taxon>
        <taxon>Lentimicrobium</taxon>
    </lineage>
</organism>
<dbReference type="STRING" id="1678841.TBC1_111672"/>
<dbReference type="PATRIC" id="fig|1678841.3.peg.1864"/>
<dbReference type="SUPFAM" id="SSF52540">
    <property type="entry name" value="P-loop containing nucleoside triphosphate hydrolases"/>
    <property type="match status" value="1"/>
</dbReference>
<evidence type="ECO:0000259" key="14">
    <source>
        <dbReference type="PROSITE" id="PS50052"/>
    </source>
</evidence>
<dbReference type="GO" id="GO:0004385">
    <property type="term" value="F:GMP kinase activity"/>
    <property type="evidence" value="ECO:0007669"/>
    <property type="project" value="UniProtKB-UniRule"/>
</dbReference>
<comment type="subcellular location">
    <subcellularLocation>
        <location evidence="2 13">Cytoplasm</location>
    </subcellularLocation>
</comment>
<dbReference type="InterPro" id="IPR008144">
    <property type="entry name" value="Guanylate_kin-like_dom"/>
</dbReference>